<protein>
    <recommendedName>
        <fullName evidence="5">Flagellar FliJ protein</fullName>
    </recommendedName>
</protein>
<evidence type="ECO:0000313" key="4">
    <source>
        <dbReference type="Proteomes" id="UP000249185"/>
    </source>
</evidence>
<evidence type="ECO:0000256" key="2">
    <source>
        <dbReference type="SAM" id="MobiDB-lite"/>
    </source>
</evidence>
<evidence type="ECO:0000313" key="3">
    <source>
        <dbReference type="EMBL" id="PZQ52370.1"/>
    </source>
</evidence>
<dbReference type="AlphaFoldDB" id="A0A2W5QLF4"/>
<evidence type="ECO:0000256" key="1">
    <source>
        <dbReference type="SAM" id="Coils"/>
    </source>
</evidence>
<name>A0A2W5QLF4_RHOSU</name>
<evidence type="ECO:0008006" key="5">
    <source>
        <dbReference type="Google" id="ProtNLM"/>
    </source>
</evidence>
<comment type="caution">
    <text evidence="3">The sequence shown here is derived from an EMBL/GenBank/DDBJ whole genome shotgun (WGS) entry which is preliminary data.</text>
</comment>
<feature type="coiled-coil region" evidence="1">
    <location>
        <begin position="65"/>
        <end position="92"/>
    </location>
</feature>
<organism evidence="3 4">
    <name type="scientific">Rhodovulum sulfidophilum</name>
    <name type="common">Rhodobacter sulfidophilus</name>
    <dbReference type="NCBI Taxonomy" id="35806"/>
    <lineage>
        <taxon>Bacteria</taxon>
        <taxon>Pseudomonadati</taxon>
        <taxon>Pseudomonadota</taxon>
        <taxon>Alphaproteobacteria</taxon>
        <taxon>Rhodobacterales</taxon>
        <taxon>Paracoccaceae</taxon>
        <taxon>Rhodovulum</taxon>
    </lineage>
</organism>
<dbReference type="Proteomes" id="UP000249185">
    <property type="component" value="Unassembled WGS sequence"/>
</dbReference>
<accession>A0A2W5QLF4</accession>
<proteinExistence type="predicted"/>
<dbReference type="EMBL" id="QFPW01000001">
    <property type="protein sequence ID" value="PZQ52370.1"/>
    <property type="molecule type" value="Genomic_DNA"/>
</dbReference>
<gene>
    <name evidence="3" type="ORF">DI556_01555</name>
</gene>
<feature type="region of interest" description="Disordered" evidence="2">
    <location>
        <begin position="118"/>
        <end position="137"/>
    </location>
</feature>
<keyword evidence="1" id="KW-0175">Coiled coil</keyword>
<reference evidence="3 4" key="1">
    <citation type="submission" date="2017-08" db="EMBL/GenBank/DDBJ databases">
        <title>Infants hospitalized years apart are colonized by the same room-sourced microbial strains.</title>
        <authorList>
            <person name="Brooks B."/>
            <person name="Olm M.R."/>
            <person name="Firek B.A."/>
            <person name="Baker R."/>
            <person name="Thomas B.C."/>
            <person name="Morowitz M.J."/>
            <person name="Banfield J.F."/>
        </authorList>
    </citation>
    <scope>NUCLEOTIDE SEQUENCE [LARGE SCALE GENOMIC DNA]</scope>
    <source>
        <strain evidence="3">S2_005_002_R2_34</strain>
    </source>
</reference>
<sequence length="137" mass="14592">MTPAALEALRRLAEARKAADLAALERLRAARRDCAAGVAAVLSTRAAELAAPLDSALAEALAARLRWADQRLAALRGELRALDQRIAEARAAAAVSLGKDRALGALGDAAARERARLRAARLERDAPPPGERRDDWE</sequence>